<evidence type="ECO:0000313" key="4">
    <source>
        <dbReference type="Proteomes" id="UP000001940"/>
    </source>
</evidence>
<keyword evidence="1" id="KW-0812">Transmembrane</keyword>
<dbReference type="AGR" id="WB:WBGene00005996"/>
<dbReference type="OrthoDB" id="5851226at2759"/>
<dbReference type="HOGENOM" id="CLU_070417_1_0_1"/>
<name>O17093_CAEEL</name>
<dbReference type="PANTHER" id="PTHR46952">
    <property type="entry name" value="SERPENTINE RECEPTOR, CLASS X-RELATED"/>
    <property type="match status" value="1"/>
</dbReference>
<organism evidence="3 4">
    <name type="scientific">Caenorhabditis elegans</name>
    <dbReference type="NCBI Taxonomy" id="6239"/>
    <lineage>
        <taxon>Eukaryota</taxon>
        <taxon>Metazoa</taxon>
        <taxon>Ecdysozoa</taxon>
        <taxon>Nematoda</taxon>
        <taxon>Chromadorea</taxon>
        <taxon>Rhabditida</taxon>
        <taxon>Rhabditina</taxon>
        <taxon>Rhabditomorpha</taxon>
        <taxon>Rhabditoidea</taxon>
        <taxon>Rhabditidae</taxon>
        <taxon>Peloderinae</taxon>
        <taxon>Caenorhabditis</taxon>
    </lineage>
</organism>
<dbReference type="WormBase" id="F40H7.8">
    <property type="protein sequence ID" value="CE36438"/>
    <property type="gene ID" value="WBGene00005996"/>
    <property type="gene designation" value="srx-105"/>
</dbReference>
<gene>
    <name evidence="3 5" type="primary">srx-105</name>
    <name evidence="3" type="ORF">CELE_F40H7.8</name>
    <name evidence="5" type="ORF">F40H7.8</name>
</gene>
<reference evidence="3 4" key="1">
    <citation type="journal article" date="1998" name="Science">
        <title>Genome sequence of the nematode C. elegans: a platform for investigating biology.</title>
        <authorList>
            <consortium name="The C. elegans sequencing consortium"/>
            <person name="Sulson J.E."/>
            <person name="Waterston R."/>
        </authorList>
    </citation>
    <scope>NUCLEOTIDE SEQUENCE [LARGE SCALE GENOMIC DNA]</scope>
    <source>
        <strain evidence="3 4">Bristol N2</strain>
    </source>
</reference>
<keyword evidence="4" id="KW-1185">Reference proteome</keyword>
<dbReference type="Pfam" id="PF10328">
    <property type="entry name" value="7TM_GPCR_Srx"/>
    <property type="match status" value="1"/>
</dbReference>
<dbReference type="SMR" id="O17093"/>
<dbReference type="PhylomeDB" id="O17093"/>
<feature type="transmembrane region" description="Helical" evidence="1">
    <location>
        <begin position="250"/>
        <end position="272"/>
    </location>
</feature>
<feature type="transmembrane region" description="Helical" evidence="1">
    <location>
        <begin position="53"/>
        <end position="70"/>
    </location>
</feature>
<dbReference type="InParanoid" id="O17093"/>
<keyword evidence="3" id="KW-0675">Receptor</keyword>
<dbReference type="SUPFAM" id="SSF81321">
    <property type="entry name" value="Family A G protein-coupled receptor-like"/>
    <property type="match status" value="1"/>
</dbReference>
<dbReference type="Gene3D" id="1.20.1070.10">
    <property type="entry name" value="Rhodopsin 7-helix transmembrane proteins"/>
    <property type="match status" value="1"/>
</dbReference>
<proteinExistence type="predicted"/>
<evidence type="ECO:0000313" key="3">
    <source>
        <dbReference type="EMBL" id="CCD67495.1"/>
    </source>
</evidence>
<dbReference type="CTD" id="185584"/>
<dbReference type="PaxDb" id="6239-F40H7.8"/>
<protein>
    <submittedName>
        <fullName evidence="3">7TM GPCR serpentine receptor class x (Srx) domain-containing protein</fullName>
    </submittedName>
</protein>
<feature type="transmembrane region" description="Helical" evidence="1">
    <location>
        <begin position="90"/>
        <end position="111"/>
    </location>
</feature>
<dbReference type="UCSC" id="F40H7.8">
    <property type="organism name" value="c. elegans"/>
</dbReference>
<dbReference type="Proteomes" id="UP000001940">
    <property type="component" value="Chromosome II"/>
</dbReference>
<dbReference type="InterPro" id="IPR019430">
    <property type="entry name" value="7TM_GPCR_serpentine_rcpt_Srx"/>
</dbReference>
<evidence type="ECO:0000259" key="2">
    <source>
        <dbReference type="Pfam" id="PF10328"/>
    </source>
</evidence>
<dbReference type="PANTHER" id="PTHR46952:SF5">
    <property type="entry name" value="7TM GPCR SERPENTINE RECEPTOR CLASS X (SRX) DOMAIN-CONTAINING PROTEIN"/>
    <property type="match status" value="1"/>
</dbReference>
<sequence length="305" mass="34829">MDINEFSTRIVGVYMLLTSFCGILINLYMLYYFSKLQKTSFYILCASKTISNIFMLLTYFFYVGPVNVLYTPIGPSALNTYVNQMNSFGFYLQGPVTQLMITVNRFLVVWISAAKASKDSKNVTVVVLTISWVFAIWYSTLLGFPDDCRMQVNFGHVPWTRPPCALEMIYVLIIIIFSLGVFTNILNILIAIKLFILSKYSKLLSSVSFQNRRKSRIYLFLQSCFQDWIVVVDILNNFGSNVYCANRTCIVLVTMGFGVMVYAADGIVMYLFNCKLNSDVNKNSRKLNRDVISPNRRLSTIVPIS</sequence>
<evidence type="ECO:0000313" key="5">
    <source>
        <dbReference type="WormBase" id="F40H7.8"/>
    </source>
</evidence>
<evidence type="ECO:0000256" key="1">
    <source>
        <dbReference type="SAM" id="Phobius"/>
    </source>
</evidence>
<dbReference type="PIR" id="T32280">
    <property type="entry name" value="T32280"/>
</dbReference>
<accession>O17093</accession>
<dbReference type="KEGG" id="cel:CELE_F40H7.8"/>
<dbReference type="FunCoup" id="O17093">
    <property type="interactions" value="7"/>
</dbReference>
<dbReference type="STRING" id="6239.F40H7.8.1"/>
<keyword evidence="1" id="KW-1133">Transmembrane helix</keyword>
<dbReference type="EMBL" id="BX284602">
    <property type="protein sequence ID" value="CCD67495.1"/>
    <property type="molecule type" value="Genomic_DNA"/>
</dbReference>
<feature type="transmembrane region" description="Helical" evidence="1">
    <location>
        <begin position="12"/>
        <end position="33"/>
    </location>
</feature>
<feature type="transmembrane region" description="Helical" evidence="1">
    <location>
        <begin position="168"/>
        <end position="196"/>
    </location>
</feature>
<feature type="domain" description="7TM GPCR serpentine receptor class x (Srx)" evidence="2">
    <location>
        <begin position="17"/>
        <end position="273"/>
    </location>
</feature>
<dbReference type="GeneID" id="185584"/>
<dbReference type="RefSeq" id="NP_494619.2">
    <property type="nucleotide sequence ID" value="NM_062218.2"/>
</dbReference>
<keyword evidence="1" id="KW-0472">Membrane</keyword>
<feature type="transmembrane region" description="Helical" evidence="1">
    <location>
        <begin position="123"/>
        <end position="144"/>
    </location>
</feature>
<dbReference type="OMA" id="CALEMIY"/>
<dbReference type="AlphaFoldDB" id="O17093"/>